<gene>
    <name evidence="2" type="ORF">FB567DRAFT_512617</name>
</gene>
<protein>
    <recommendedName>
        <fullName evidence="4">Secreted protein</fullName>
    </recommendedName>
</protein>
<evidence type="ECO:0000256" key="1">
    <source>
        <dbReference type="SAM" id="SignalP"/>
    </source>
</evidence>
<name>A0A8K0W4K7_9PLEO</name>
<evidence type="ECO:0000313" key="2">
    <source>
        <dbReference type="EMBL" id="KAH7095437.1"/>
    </source>
</evidence>
<feature type="signal peptide" evidence="1">
    <location>
        <begin position="1"/>
        <end position="21"/>
    </location>
</feature>
<dbReference type="EMBL" id="JAGMVJ010000001">
    <property type="protein sequence ID" value="KAH7095437.1"/>
    <property type="molecule type" value="Genomic_DNA"/>
</dbReference>
<dbReference type="Proteomes" id="UP000813461">
    <property type="component" value="Unassembled WGS sequence"/>
</dbReference>
<evidence type="ECO:0008006" key="4">
    <source>
        <dbReference type="Google" id="ProtNLM"/>
    </source>
</evidence>
<keyword evidence="3" id="KW-1185">Reference proteome</keyword>
<evidence type="ECO:0000313" key="3">
    <source>
        <dbReference type="Proteomes" id="UP000813461"/>
    </source>
</evidence>
<reference evidence="2" key="1">
    <citation type="journal article" date="2021" name="Nat. Commun.">
        <title>Genetic determinants of endophytism in the Arabidopsis root mycobiome.</title>
        <authorList>
            <person name="Mesny F."/>
            <person name="Miyauchi S."/>
            <person name="Thiergart T."/>
            <person name="Pickel B."/>
            <person name="Atanasova L."/>
            <person name="Karlsson M."/>
            <person name="Huettel B."/>
            <person name="Barry K.W."/>
            <person name="Haridas S."/>
            <person name="Chen C."/>
            <person name="Bauer D."/>
            <person name="Andreopoulos W."/>
            <person name="Pangilinan J."/>
            <person name="LaButti K."/>
            <person name="Riley R."/>
            <person name="Lipzen A."/>
            <person name="Clum A."/>
            <person name="Drula E."/>
            <person name="Henrissat B."/>
            <person name="Kohler A."/>
            <person name="Grigoriev I.V."/>
            <person name="Martin F.M."/>
            <person name="Hacquard S."/>
        </authorList>
    </citation>
    <scope>NUCLEOTIDE SEQUENCE</scope>
    <source>
        <strain evidence="2">MPI-SDFR-AT-0120</strain>
    </source>
</reference>
<dbReference type="AlphaFoldDB" id="A0A8K0W4K7"/>
<keyword evidence="1" id="KW-0732">Signal</keyword>
<sequence length="88" mass="9304">MRWSLCFASWAPYFFVCSATADPGSVGPGERGSTPWLSRFGVENKPLGGWNGVSPRVTVLCTGAESSLPEGDPVSTLVTKSVALRLEA</sequence>
<feature type="chain" id="PRO_5035478098" description="Secreted protein" evidence="1">
    <location>
        <begin position="22"/>
        <end position="88"/>
    </location>
</feature>
<proteinExistence type="predicted"/>
<organism evidence="2 3">
    <name type="scientific">Paraphoma chrysanthemicola</name>
    <dbReference type="NCBI Taxonomy" id="798071"/>
    <lineage>
        <taxon>Eukaryota</taxon>
        <taxon>Fungi</taxon>
        <taxon>Dikarya</taxon>
        <taxon>Ascomycota</taxon>
        <taxon>Pezizomycotina</taxon>
        <taxon>Dothideomycetes</taxon>
        <taxon>Pleosporomycetidae</taxon>
        <taxon>Pleosporales</taxon>
        <taxon>Pleosporineae</taxon>
        <taxon>Phaeosphaeriaceae</taxon>
        <taxon>Paraphoma</taxon>
    </lineage>
</organism>
<accession>A0A8K0W4K7</accession>
<comment type="caution">
    <text evidence="2">The sequence shown here is derived from an EMBL/GenBank/DDBJ whole genome shotgun (WGS) entry which is preliminary data.</text>
</comment>